<evidence type="ECO:0000259" key="1">
    <source>
        <dbReference type="PROSITE" id="PS50041"/>
    </source>
</evidence>
<dbReference type="PANTHER" id="PTHR45710">
    <property type="entry name" value="C-TYPE LECTIN DOMAIN-CONTAINING PROTEIN 180"/>
    <property type="match status" value="1"/>
</dbReference>
<feature type="domain" description="C-type lectin" evidence="1">
    <location>
        <begin position="233"/>
        <end position="355"/>
    </location>
</feature>
<evidence type="ECO:0000313" key="3">
    <source>
        <dbReference type="Proteomes" id="UP001159042"/>
    </source>
</evidence>
<dbReference type="InterPro" id="IPR016186">
    <property type="entry name" value="C-type_lectin-like/link_sf"/>
</dbReference>
<dbReference type="AlphaFoldDB" id="A0AAV8W3E9"/>
<organism evidence="2 3">
    <name type="scientific">Exocentrus adspersus</name>
    <dbReference type="NCBI Taxonomy" id="1586481"/>
    <lineage>
        <taxon>Eukaryota</taxon>
        <taxon>Metazoa</taxon>
        <taxon>Ecdysozoa</taxon>
        <taxon>Arthropoda</taxon>
        <taxon>Hexapoda</taxon>
        <taxon>Insecta</taxon>
        <taxon>Pterygota</taxon>
        <taxon>Neoptera</taxon>
        <taxon>Endopterygota</taxon>
        <taxon>Coleoptera</taxon>
        <taxon>Polyphaga</taxon>
        <taxon>Cucujiformia</taxon>
        <taxon>Chrysomeloidea</taxon>
        <taxon>Cerambycidae</taxon>
        <taxon>Lamiinae</taxon>
        <taxon>Acanthocinini</taxon>
        <taxon>Exocentrus</taxon>
    </lineage>
</organism>
<dbReference type="SMART" id="SM00034">
    <property type="entry name" value="CLECT"/>
    <property type="match status" value="2"/>
</dbReference>
<dbReference type="Proteomes" id="UP001159042">
    <property type="component" value="Unassembled WGS sequence"/>
</dbReference>
<accession>A0AAV8W3E9</accession>
<feature type="domain" description="C-type lectin" evidence="1">
    <location>
        <begin position="32"/>
        <end position="153"/>
    </location>
</feature>
<keyword evidence="3" id="KW-1185">Reference proteome</keyword>
<protein>
    <recommendedName>
        <fullName evidence="1">C-type lectin domain-containing protein</fullName>
    </recommendedName>
</protein>
<reference evidence="2 3" key="1">
    <citation type="journal article" date="2023" name="Insect Mol. Biol.">
        <title>Genome sequencing provides insights into the evolution of gene families encoding plant cell wall-degrading enzymes in longhorned beetles.</title>
        <authorList>
            <person name="Shin N.R."/>
            <person name="Okamura Y."/>
            <person name="Kirsch R."/>
            <person name="Pauchet Y."/>
        </authorList>
    </citation>
    <scope>NUCLEOTIDE SEQUENCE [LARGE SCALE GENOMIC DNA]</scope>
    <source>
        <strain evidence="2">EAD_L_NR</strain>
    </source>
</reference>
<proteinExistence type="predicted"/>
<name>A0AAV8W3E9_9CUCU</name>
<dbReference type="CDD" id="cd00037">
    <property type="entry name" value="CLECT"/>
    <property type="match status" value="2"/>
</dbReference>
<feature type="non-terminal residue" evidence="2">
    <location>
        <position position="1"/>
    </location>
</feature>
<gene>
    <name evidence="2" type="ORF">NQ315_015626</name>
</gene>
<evidence type="ECO:0000313" key="2">
    <source>
        <dbReference type="EMBL" id="KAJ8920834.1"/>
    </source>
</evidence>
<dbReference type="InterPro" id="IPR001304">
    <property type="entry name" value="C-type_lectin-like"/>
</dbReference>
<sequence>KNKICFSVVSVNRGDLQSVTTKYVCPEGFHLVGRKCYHFGTNEVTWHDSHFFCITLNSTLAIVDSQKEMTLLRHYLNKTITDLGKYERWIGGIYDWKQMRWKWGSSGQPISYNKFSRMQKGDKFKWNCIVLNPAKENRWSARKCTDKRHYVCETETNTYIQFKLFNKKIRKKFDIAKCSMPELLPKNDKRKCLKLLGPVENNEPAYIVERPRPTKSTALDPDGFVCPPHMVVLGNRCYTFSKSPATWTDAYFNCNKNNSKLAIVSSRSQDYNLRIFLNNFIEKHDRWIGGMYDWKNNQWKWAMTGKPLKYKGFAKAVLKKRGGENLAWNTIFMDPSLGHRWNADKGTQKKHYICQVKAKAVKKLGLVNLKSPQATITIVTK</sequence>
<comment type="caution">
    <text evidence="2">The sequence shown here is derived from an EMBL/GenBank/DDBJ whole genome shotgun (WGS) entry which is preliminary data.</text>
</comment>
<dbReference type="EMBL" id="JANEYG010000012">
    <property type="protein sequence ID" value="KAJ8920834.1"/>
    <property type="molecule type" value="Genomic_DNA"/>
</dbReference>
<dbReference type="InterPro" id="IPR050828">
    <property type="entry name" value="C-type_lectin/matrix_domain"/>
</dbReference>
<dbReference type="PROSITE" id="PS50041">
    <property type="entry name" value="C_TYPE_LECTIN_2"/>
    <property type="match status" value="2"/>
</dbReference>
<dbReference type="Pfam" id="PF00059">
    <property type="entry name" value="Lectin_C"/>
    <property type="match status" value="2"/>
</dbReference>
<dbReference type="PANTHER" id="PTHR45710:SF26">
    <property type="entry name" value="RH26557P"/>
    <property type="match status" value="1"/>
</dbReference>
<dbReference type="SUPFAM" id="SSF56436">
    <property type="entry name" value="C-type lectin-like"/>
    <property type="match status" value="2"/>
</dbReference>
<dbReference type="Gene3D" id="3.10.100.10">
    <property type="entry name" value="Mannose-Binding Protein A, subunit A"/>
    <property type="match status" value="2"/>
</dbReference>
<dbReference type="InterPro" id="IPR016187">
    <property type="entry name" value="CTDL_fold"/>
</dbReference>